<keyword evidence="2" id="KW-0812">Transmembrane</keyword>
<keyword evidence="1" id="KW-0175">Coiled coil</keyword>
<organism evidence="3 4">
    <name type="scientific">Helicobacter pylori</name>
    <name type="common">Campylobacter pylori</name>
    <dbReference type="NCBI Taxonomy" id="210"/>
    <lineage>
        <taxon>Bacteria</taxon>
        <taxon>Pseudomonadati</taxon>
        <taxon>Campylobacterota</taxon>
        <taxon>Epsilonproteobacteria</taxon>
        <taxon>Campylobacterales</taxon>
        <taxon>Helicobacteraceae</taxon>
        <taxon>Helicobacter</taxon>
    </lineage>
</organism>
<evidence type="ECO:0000256" key="1">
    <source>
        <dbReference type="SAM" id="Coils"/>
    </source>
</evidence>
<proteinExistence type="predicted"/>
<dbReference type="Proteomes" id="UP000037777">
    <property type="component" value="Unassembled WGS sequence"/>
</dbReference>
<gene>
    <name evidence="3" type="ORF">AM496_07090</name>
</gene>
<sequence length="223" mass="25845">MHAYIDDDIENDELKTMFDYELQKGMEKSGENIKQRSNECKERFIEEIKKDIEQFEERIKDSLIMLECISIDRGFNLNFDTDSGIDGTKLAISIGGLGLLGIFNAWNPMGWLALTAGIITGLVGIARSIWSFFSSRYQRSQQKKEVDKNLHQICEKIVQDVKSRLESRKKDIREKIEKLKANLRPVDNYERMKRQLKEAHEKLGYISHNIHLTTSKQGACNEE</sequence>
<evidence type="ECO:0000256" key="2">
    <source>
        <dbReference type="SAM" id="Phobius"/>
    </source>
</evidence>
<dbReference type="AlphaFoldDB" id="A0ABD4B4B4"/>
<feature type="coiled-coil region" evidence="1">
    <location>
        <begin position="38"/>
        <end position="65"/>
    </location>
</feature>
<accession>A0ABD4B4B4</accession>
<reference evidence="3 4" key="1">
    <citation type="submission" date="2015-08" db="EMBL/GenBank/DDBJ databases">
        <title>Comparative genomics of Helicobacter pylori strains.</title>
        <authorList>
            <person name="Kumar N."/>
            <person name="Albert M.J."/>
            <person name="Al-Akbal H.M."/>
            <person name="Ahmed N."/>
        </authorList>
    </citation>
    <scope>NUCLEOTIDE SEQUENCE [LARGE SCALE GENOMIC DNA]</scope>
    <source>
        <strain evidence="3 4">59</strain>
    </source>
</reference>
<protein>
    <submittedName>
        <fullName evidence="3">ApolipoL family protein</fullName>
    </submittedName>
</protein>
<evidence type="ECO:0000313" key="3">
    <source>
        <dbReference type="EMBL" id="KOS32084.1"/>
    </source>
</evidence>
<evidence type="ECO:0000313" key="4">
    <source>
        <dbReference type="Proteomes" id="UP000037777"/>
    </source>
</evidence>
<keyword evidence="2" id="KW-0472">Membrane</keyword>
<keyword evidence="2" id="KW-1133">Transmembrane helix</keyword>
<dbReference type="EMBL" id="LIXH01000038">
    <property type="protein sequence ID" value="KOS32084.1"/>
    <property type="molecule type" value="Genomic_DNA"/>
</dbReference>
<feature type="transmembrane region" description="Helical" evidence="2">
    <location>
        <begin position="90"/>
        <end position="106"/>
    </location>
</feature>
<feature type="transmembrane region" description="Helical" evidence="2">
    <location>
        <begin position="112"/>
        <end position="133"/>
    </location>
</feature>
<name>A0ABD4B4B4_HELPX</name>
<comment type="caution">
    <text evidence="3">The sequence shown here is derived from an EMBL/GenBank/DDBJ whole genome shotgun (WGS) entry which is preliminary data.</text>
</comment>